<dbReference type="InterPro" id="IPR036379">
    <property type="entry name" value="A-amylase_inhib_sf"/>
</dbReference>
<accession>A0A1M4EBS1</accession>
<dbReference type="GO" id="GO:0015066">
    <property type="term" value="F:alpha-amylase inhibitor activity"/>
    <property type="evidence" value="ECO:0007669"/>
    <property type="project" value="InterPro"/>
</dbReference>
<gene>
    <name evidence="1" type="ORF">BN4615_P5664</name>
</gene>
<dbReference type="Gene3D" id="2.60.40.20">
    <property type="entry name" value="Alpha-amylase inhibitor"/>
    <property type="match status" value="1"/>
</dbReference>
<evidence type="ECO:0000313" key="1">
    <source>
        <dbReference type="EMBL" id="SBO96148.1"/>
    </source>
</evidence>
<dbReference type="EMBL" id="LT559118">
    <property type="protein sequence ID" value="SBO96148.1"/>
    <property type="molecule type" value="Genomic_DNA"/>
</dbReference>
<sequence length="64" mass="7397">MDCIKKVDGGRELTGNVWVKIRNDCTWTYDVKVVWRFSPDSTCKALSPDATRRYESRTPPCSTR</sequence>
<organism evidence="1">
    <name type="scientific">Nonomuraea gerenzanensis</name>
    <dbReference type="NCBI Taxonomy" id="93944"/>
    <lineage>
        <taxon>Bacteria</taxon>
        <taxon>Bacillati</taxon>
        <taxon>Actinomycetota</taxon>
        <taxon>Actinomycetes</taxon>
        <taxon>Streptosporangiales</taxon>
        <taxon>Streptosporangiaceae</taxon>
        <taxon>Nonomuraea</taxon>
    </lineage>
</organism>
<proteinExistence type="predicted"/>
<reference evidence="1" key="1">
    <citation type="submission" date="2016-04" db="EMBL/GenBank/DDBJ databases">
        <authorList>
            <person name="Evans L.H."/>
            <person name="Alamgir A."/>
            <person name="Owens N."/>
            <person name="Weber N.D."/>
            <person name="Virtaneva K."/>
            <person name="Barbian K."/>
            <person name="Babar A."/>
            <person name="Rosenke K."/>
        </authorList>
    </citation>
    <scope>NUCLEOTIDE SEQUENCE</scope>
    <source>
        <strain evidence="1">Nono1</strain>
    </source>
</reference>
<protein>
    <submittedName>
        <fullName evidence="1">Uncharacterized protein</fullName>
    </submittedName>
</protein>
<dbReference type="AlphaFoldDB" id="A0A1M4EBS1"/>
<dbReference type="SUPFAM" id="SSF49498">
    <property type="entry name" value="alpha-Amylase inhibitor tendamistat"/>
    <property type="match status" value="1"/>
</dbReference>
<name>A0A1M4EBS1_9ACTN</name>